<name>A0A9X2WZV0_9GAMM</name>
<gene>
    <name evidence="1" type="ORF">KZO87_01330</name>
</gene>
<evidence type="ECO:0000313" key="2">
    <source>
        <dbReference type="Proteomes" id="UP001145353"/>
    </source>
</evidence>
<dbReference type="EMBL" id="JAHXDE010000001">
    <property type="protein sequence ID" value="MCT8504018.1"/>
    <property type="molecule type" value="Genomic_DNA"/>
</dbReference>
<sequence>MGEGDLESGFAALRAPPFGFGGVQGVGLGGEGGAQLLGIFVAAGDNTLALGAVLVAPVGDDAGIGVAIDDAVAVPVAVAAGEGEVVRSPIRSVR</sequence>
<evidence type="ECO:0000313" key="1">
    <source>
        <dbReference type="EMBL" id="MCT8504018.1"/>
    </source>
</evidence>
<dbReference type="Proteomes" id="UP001145353">
    <property type="component" value="Unassembled WGS sequence"/>
</dbReference>
<protein>
    <submittedName>
        <fullName evidence="1">Uncharacterized protein</fullName>
    </submittedName>
</protein>
<reference evidence="1" key="2">
    <citation type="journal article" date="2022" name="Syst. Appl. Microbiol.">
        <title>Chromohalobacter moromii sp. nov., a moderately halophilic bacterium isolated from lupine-based moromi fermentation.</title>
        <authorList>
            <person name="Lulf R.H."/>
            <person name="Hilgarth M."/>
            <person name="Ehrmann M.A."/>
        </authorList>
    </citation>
    <scope>NUCLEOTIDE SEQUENCE</scope>
    <source>
        <strain evidence="1">TMW 2.2304</strain>
    </source>
</reference>
<organism evidence="1 2">
    <name type="scientific">Chromohalobacter moromii</name>
    <dbReference type="NCBI Taxonomy" id="2860329"/>
    <lineage>
        <taxon>Bacteria</taxon>
        <taxon>Pseudomonadati</taxon>
        <taxon>Pseudomonadota</taxon>
        <taxon>Gammaproteobacteria</taxon>
        <taxon>Oceanospirillales</taxon>
        <taxon>Halomonadaceae</taxon>
        <taxon>Chromohalobacter</taxon>
    </lineage>
</organism>
<proteinExistence type="predicted"/>
<dbReference type="RefSeq" id="WP_247639620.1">
    <property type="nucleotide sequence ID" value="NZ_JAHXCZ010000001.1"/>
</dbReference>
<dbReference type="AlphaFoldDB" id="A0A9X2WZV0"/>
<reference evidence="1" key="1">
    <citation type="submission" date="2021-07" db="EMBL/GenBank/DDBJ databases">
        <authorList>
            <person name="Luelf R.H."/>
        </authorList>
    </citation>
    <scope>NUCLEOTIDE SEQUENCE</scope>
    <source>
        <strain evidence="1">TMW 2.2304</strain>
    </source>
</reference>
<keyword evidence="2" id="KW-1185">Reference proteome</keyword>
<accession>A0A9X2WZV0</accession>
<comment type="caution">
    <text evidence="1">The sequence shown here is derived from an EMBL/GenBank/DDBJ whole genome shotgun (WGS) entry which is preliminary data.</text>
</comment>